<comment type="caution">
    <text evidence="1">The sequence shown here is derived from an EMBL/GenBank/DDBJ whole genome shotgun (WGS) entry which is preliminary data.</text>
</comment>
<evidence type="ECO:0000313" key="1">
    <source>
        <dbReference type="EMBL" id="MBC8572751.1"/>
    </source>
</evidence>
<reference evidence="1 2" key="1">
    <citation type="submission" date="2020-08" db="EMBL/GenBank/DDBJ databases">
        <title>Genome public.</title>
        <authorList>
            <person name="Liu C."/>
            <person name="Sun Q."/>
        </authorList>
    </citation>
    <scope>NUCLEOTIDE SEQUENCE [LARGE SCALE GENOMIC DNA]</scope>
    <source>
        <strain evidence="1 2">NSJ-46</strain>
    </source>
</reference>
<organism evidence="1 2">
    <name type="scientific">Jingyaoa shaoxingensis</name>
    <dbReference type="NCBI Taxonomy" id="2763671"/>
    <lineage>
        <taxon>Bacteria</taxon>
        <taxon>Bacillati</taxon>
        <taxon>Bacillota</taxon>
        <taxon>Clostridia</taxon>
        <taxon>Lachnospirales</taxon>
        <taxon>Lachnospiraceae</taxon>
        <taxon>Jingyaoa</taxon>
    </lineage>
</organism>
<sequence>MKVSKQHLADLEMVYAITVMNINGKEYCIAASENRNGECFMMDPENGEQYTLWNGPGGVMSLVPLEDENAFLSIEEFYPVFDSERASVWKNEFTEGDGIQIKKEKLCDLPFVHRIGMLKDGEKQYLIGASLCSGKDYTEDWSRPGGIYVSEYEKGKAIELKEIYKGLTKNHGMYLHTRADGKQEMLIGASEGMLVIHHEEEWKTEIFPIGETSDIWTADFDGDGKDELAVIQGFHGEHIRILKELNGKYQMIGELPIHFGHVIWAGRIWGELYLIGGSRSEDKALTLYKVTEKAIPEFHATVIEENTGATQICVSVDEEEARIYAANHGAGSIDMYRIHRS</sequence>
<protein>
    <submittedName>
        <fullName evidence="1">VCBS repeat-containing protein</fullName>
    </submittedName>
</protein>
<dbReference type="SUPFAM" id="SSF63829">
    <property type="entry name" value="Calcium-dependent phosphotriesterase"/>
    <property type="match status" value="1"/>
</dbReference>
<proteinExistence type="predicted"/>
<gene>
    <name evidence="1" type="ORF">H8716_06580</name>
</gene>
<dbReference type="Proteomes" id="UP000657421">
    <property type="component" value="Unassembled WGS sequence"/>
</dbReference>
<evidence type="ECO:0000313" key="2">
    <source>
        <dbReference type="Proteomes" id="UP000657421"/>
    </source>
</evidence>
<dbReference type="RefSeq" id="WP_249307780.1">
    <property type="nucleotide sequence ID" value="NZ_JACRSZ010000005.1"/>
</dbReference>
<name>A0ABR7N8P8_9FIRM</name>
<keyword evidence="2" id="KW-1185">Reference proteome</keyword>
<dbReference type="EMBL" id="JACRSZ010000005">
    <property type="protein sequence ID" value="MBC8572751.1"/>
    <property type="molecule type" value="Genomic_DNA"/>
</dbReference>
<accession>A0ABR7N8P8</accession>